<reference evidence="3 4" key="1">
    <citation type="submission" date="2020-05" db="EMBL/GenBank/DDBJ databases">
        <title>Genome sequence of Kribbella sandramycini ATCC 39419.</title>
        <authorList>
            <person name="Maclea K.S."/>
            <person name="Fair J.L."/>
        </authorList>
    </citation>
    <scope>NUCLEOTIDE SEQUENCE [LARGE SCALE GENOMIC DNA]</scope>
    <source>
        <strain evidence="3 4">ATCC 39419</strain>
    </source>
</reference>
<name>A0A7Y4KUA5_9ACTN</name>
<organism evidence="3 4">
    <name type="scientific">Kribbella sandramycini</name>
    <dbReference type="NCBI Taxonomy" id="60450"/>
    <lineage>
        <taxon>Bacteria</taxon>
        <taxon>Bacillati</taxon>
        <taxon>Actinomycetota</taxon>
        <taxon>Actinomycetes</taxon>
        <taxon>Propionibacteriales</taxon>
        <taxon>Kribbellaceae</taxon>
        <taxon>Kribbella</taxon>
    </lineage>
</organism>
<gene>
    <name evidence="2" type="ORF">HNR71_004375</name>
    <name evidence="3" type="ORF">HPO96_00315</name>
</gene>
<protein>
    <submittedName>
        <fullName evidence="2">DNA-binding transcriptional ArsR family regulator</fullName>
    </submittedName>
    <submittedName>
        <fullName evidence="3">Helix-turn-helix transcriptional regulator</fullName>
    </submittedName>
</protein>
<comment type="caution">
    <text evidence="3">The sequence shown here is derived from an EMBL/GenBank/DDBJ whole genome shotgun (WGS) entry which is preliminary data.</text>
</comment>
<dbReference type="InterPro" id="IPR036388">
    <property type="entry name" value="WH-like_DNA-bd_sf"/>
</dbReference>
<keyword evidence="2" id="KW-0238">DNA-binding</keyword>
<dbReference type="InterPro" id="IPR036390">
    <property type="entry name" value="WH_DNA-bd_sf"/>
</dbReference>
<dbReference type="SUPFAM" id="SSF46785">
    <property type="entry name" value="Winged helix' DNA-binding domain"/>
    <property type="match status" value="1"/>
</dbReference>
<dbReference type="CDD" id="cd00090">
    <property type="entry name" value="HTH_ARSR"/>
    <property type="match status" value="1"/>
</dbReference>
<dbReference type="SMART" id="SM00418">
    <property type="entry name" value="HTH_ARSR"/>
    <property type="match status" value="1"/>
</dbReference>
<evidence type="ECO:0000259" key="1">
    <source>
        <dbReference type="SMART" id="SM00418"/>
    </source>
</evidence>
<dbReference type="Proteomes" id="UP000553957">
    <property type="component" value="Unassembled WGS sequence"/>
</dbReference>
<dbReference type="AlphaFoldDB" id="A0A7Y4KUA5"/>
<dbReference type="Pfam" id="PF01022">
    <property type="entry name" value="HTH_5"/>
    <property type="match status" value="1"/>
</dbReference>
<reference evidence="2 5" key="2">
    <citation type="submission" date="2020-08" db="EMBL/GenBank/DDBJ databases">
        <title>Sequencing the genomes of 1000 actinobacteria strains.</title>
        <authorList>
            <person name="Klenk H.-P."/>
        </authorList>
    </citation>
    <scope>NUCLEOTIDE SEQUENCE [LARGE SCALE GENOMIC DNA]</scope>
    <source>
        <strain evidence="2 5">DSM 15626</strain>
    </source>
</reference>
<dbReference type="InterPro" id="IPR011991">
    <property type="entry name" value="ArsR-like_HTH"/>
</dbReference>
<dbReference type="RefSeq" id="WP_171669980.1">
    <property type="nucleotide sequence ID" value="NZ_BAAAGT010000012.1"/>
</dbReference>
<dbReference type="EMBL" id="JABJRC010000001">
    <property type="protein sequence ID" value="NOL38679.1"/>
    <property type="molecule type" value="Genomic_DNA"/>
</dbReference>
<dbReference type="Proteomes" id="UP000534306">
    <property type="component" value="Unassembled WGS sequence"/>
</dbReference>
<dbReference type="Gene3D" id="1.10.10.10">
    <property type="entry name" value="Winged helix-like DNA-binding domain superfamily/Winged helix DNA-binding domain"/>
    <property type="match status" value="1"/>
</dbReference>
<dbReference type="InterPro" id="IPR001845">
    <property type="entry name" value="HTH_ArsR_DNA-bd_dom"/>
</dbReference>
<evidence type="ECO:0000313" key="5">
    <source>
        <dbReference type="Proteomes" id="UP000553957"/>
    </source>
</evidence>
<evidence type="ECO:0000313" key="4">
    <source>
        <dbReference type="Proteomes" id="UP000534306"/>
    </source>
</evidence>
<evidence type="ECO:0000313" key="3">
    <source>
        <dbReference type="EMBL" id="NOL38679.1"/>
    </source>
</evidence>
<dbReference type="GO" id="GO:0003677">
    <property type="term" value="F:DNA binding"/>
    <property type="evidence" value="ECO:0007669"/>
    <property type="project" value="UniProtKB-KW"/>
</dbReference>
<sequence length="199" mass="22109">MSLRNPYGDFELTDPQAMRALAHPVRLAALSWLQRHGSATATQLSEHVGASPSVTSWHLRHLANFGLVVDGPPPEGTDRRQRWWRAAARGFRVEMPDTPEGAEAMRLLGGQMLTQALDTAVRWQAETEPTLEPEWARIPGVSNTQVLITLAEAEQLTEELAAAVEQILAPYVRRRDEGETPDGARPVRYLRISLAEAME</sequence>
<dbReference type="EMBL" id="JACHKF010000001">
    <property type="protein sequence ID" value="MBB6568738.1"/>
    <property type="molecule type" value="Genomic_DNA"/>
</dbReference>
<evidence type="ECO:0000313" key="2">
    <source>
        <dbReference type="EMBL" id="MBB6568738.1"/>
    </source>
</evidence>
<proteinExistence type="predicted"/>
<keyword evidence="4" id="KW-1185">Reference proteome</keyword>
<feature type="domain" description="HTH arsR-type" evidence="1">
    <location>
        <begin position="16"/>
        <end position="110"/>
    </location>
</feature>
<dbReference type="GO" id="GO:0003700">
    <property type="term" value="F:DNA-binding transcription factor activity"/>
    <property type="evidence" value="ECO:0007669"/>
    <property type="project" value="InterPro"/>
</dbReference>
<accession>A0A7Y4KUA5</accession>